<evidence type="ECO:0000313" key="1">
    <source>
        <dbReference type="EMBL" id="OYX57423.1"/>
    </source>
</evidence>
<dbReference type="Proteomes" id="UP000216147">
    <property type="component" value="Unassembled WGS sequence"/>
</dbReference>
<accession>A0A258HM76</accession>
<reference evidence="1 2" key="1">
    <citation type="submission" date="2017-03" db="EMBL/GenBank/DDBJ databases">
        <title>Lifting the veil on microbial sulfur biogeochemistry in mining wastewaters.</title>
        <authorList>
            <person name="Kantor R.S."/>
            <person name="Colenbrander Nelson T."/>
            <person name="Marshall S."/>
            <person name="Bennett D."/>
            <person name="Apte S."/>
            <person name="Camacho D."/>
            <person name="Thomas B.C."/>
            <person name="Warren L.A."/>
            <person name="Banfield J.F."/>
        </authorList>
    </citation>
    <scope>NUCLEOTIDE SEQUENCE [LARGE SCALE GENOMIC DNA]</scope>
    <source>
        <strain evidence="1">32-68-21</strain>
    </source>
</reference>
<sequence>MADASTAARDRIDRALALLERKVLELKARPAIAPRLADDDLFAIPLPAGPDEHRRIAELEAAGRDASAALAAAAMAVRDILARDDA</sequence>
<proteinExistence type="predicted"/>
<evidence type="ECO:0000313" key="2">
    <source>
        <dbReference type="Proteomes" id="UP000216147"/>
    </source>
</evidence>
<organism evidence="1 2">
    <name type="scientific">Brevundimonas subvibrioides</name>
    <dbReference type="NCBI Taxonomy" id="74313"/>
    <lineage>
        <taxon>Bacteria</taxon>
        <taxon>Pseudomonadati</taxon>
        <taxon>Pseudomonadota</taxon>
        <taxon>Alphaproteobacteria</taxon>
        <taxon>Caulobacterales</taxon>
        <taxon>Caulobacteraceae</taxon>
        <taxon>Brevundimonas</taxon>
    </lineage>
</organism>
<comment type="caution">
    <text evidence="1">The sequence shown here is derived from an EMBL/GenBank/DDBJ whole genome shotgun (WGS) entry which is preliminary data.</text>
</comment>
<dbReference type="EMBL" id="NCEQ01000006">
    <property type="protein sequence ID" value="OYX57423.1"/>
    <property type="molecule type" value="Genomic_DNA"/>
</dbReference>
<gene>
    <name evidence="1" type="ORF">B7Y86_06895</name>
</gene>
<dbReference type="AlphaFoldDB" id="A0A258HM76"/>
<protein>
    <submittedName>
        <fullName evidence="1">Uncharacterized protein</fullName>
    </submittedName>
</protein>
<name>A0A258HM76_9CAUL</name>